<keyword evidence="2" id="KW-1185">Reference proteome</keyword>
<dbReference type="Proteomes" id="UP001348773">
    <property type="component" value="Segment"/>
</dbReference>
<dbReference type="EMBL" id="PP208923">
    <property type="protein sequence ID" value="WVX88035.1"/>
    <property type="molecule type" value="Genomic_DNA"/>
</dbReference>
<evidence type="ECO:0000313" key="1">
    <source>
        <dbReference type="EMBL" id="WVX88035.1"/>
    </source>
</evidence>
<organism evidence="1 2">
    <name type="scientific">Arthrobacter phage TforTroy</name>
    <dbReference type="NCBI Taxonomy" id="3118973"/>
    <lineage>
        <taxon>Viruses</taxon>
        <taxon>Duplodnaviria</taxon>
        <taxon>Heunggongvirae</taxon>
        <taxon>Uroviricota</taxon>
        <taxon>Caudoviricetes</taxon>
        <taxon>Casidaviridae</taxon>
        <taxon>Yangvirus</taxon>
        <taxon>Yangvirus tfortroy</taxon>
    </lineage>
</organism>
<reference evidence="1 2" key="1">
    <citation type="submission" date="2024-01" db="EMBL/GenBank/DDBJ databases">
        <authorList>
            <person name="Hatashita A.H."/>
            <person name="Torres-Espinosa M.A."/>
            <person name="Pham B."/>
            <person name="Scavetti A.M."/>
            <person name="West-Szucs J."/>
            <person name="Mao X."/>
            <person name="Saha A."/>
            <person name="Bartolome A.S."/>
            <person name="Rodriguez S.T."/>
            <person name="Vazquez G.A."/>
            <person name="Chang J.C."/>
            <person name="Sun X."/>
            <person name="Fields B."/>
            <person name="Taylor A."/>
            <person name="Mendoza A.Marie."/>
            <person name="Canio N.Luke."/>
            <person name="Parikh H."/>
            <person name="Kapinos A."/>
            <person name="Zorawik M."/>
            <person name="Garza D.R."/>
            <person name="Reddi K."/>
            <person name="Freise A.C."/>
            <person name="Garcia-Vedrenne A.E."/>
            <person name="Garlena R.A."/>
            <person name="Russell D.A."/>
            <person name="Jacobs-Sera D."/>
            <person name="Hatfull G.F."/>
        </authorList>
    </citation>
    <scope>NUCLEOTIDE SEQUENCE [LARGE SCALE GENOMIC DNA]</scope>
</reference>
<gene>
    <name evidence="1" type="primary">47</name>
    <name evidence="1" type="ORF">SEA_TFORTROY_47</name>
</gene>
<sequence>MPARKVDLDELRRLHDEGWHRDELAAHFGVAPDVVTRSRRALGLPLDPPRHAGGAPRKVDRDEFARLDPTMTLPELASHFGVSLATAVRVRRELGLARDHFLTQERLARIEAMLDDGWSFKEIHRTEGVDEETLRHHFPGRQWSKAQANEYRAACRYYGEQIEKAAYVATKKDLRKSSLVP</sequence>
<protein>
    <submittedName>
        <fullName evidence="1">Helix-turn-helix DNA binding domain protein</fullName>
    </submittedName>
</protein>
<name>A0ABZ2CLI6_9CAUD</name>
<evidence type="ECO:0000313" key="2">
    <source>
        <dbReference type="Proteomes" id="UP001348773"/>
    </source>
</evidence>
<accession>A0ABZ2CLI6</accession>
<proteinExistence type="predicted"/>